<evidence type="ECO:0000313" key="1">
    <source>
        <dbReference type="EMBL" id="KAA6361695.1"/>
    </source>
</evidence>
<organism evidence="1 2">
    <name type="scientific">Streblomastix strix</name>
    <dbReference type="NCBI Taxonomy" id="222440"/>
    <lineage>
        <taxon>Eukaryota</taxon>
        <taxon>Metamonada</taxon>
        <taxon>Preaxostyla</taxon>
        <taxon>Oxymonadida</taxon>
        <taxon>Streblomastigidae</taxon>
        <taxon>Streblomastix</taxon>
    </lineage>
</organism>
<evidence type="ECO:0000313" key="2">
    <source>
        <dbReference type="Proteomes" id="UP000324800"/>
    </source>
</evidence>
<dbReference type="Proteomes" id="UP000324800">
    <property type="component" value="Unassembled WGS sequence"/>
</dbReference>
<accession>A0A5J4TWD2</accession>
<name>A0A5J4TWD2_9EUKA</name>
<evidence type="ECO:0008006" key="3">
    <source>
        <dbReference type="Google" id="ProtNLM"/>
    </source>
</evidence>
<comment type="caution">
    <text evidence="1">The sequence shown here is derived from an EMBL/GenBank/DDBJ whole genome shotgun (WGS) entry which is preliminary data.</text>
</comment>
<dbReference type="EMBL" id="SNRW01025188">
    <property type="protein sequence ID" value="KAA6361695.1"/>
    <property type="molecule type" value="Genomic_DNA"/>
</dbReference>
<protein>
    <recommendedName>
        <fullName evidence="3">Tyr recombinase domain-containing protein</fullName>
    </recommendedName>
</protein>
<sequence>MAWLTRTRKKAIIIKAPRISTLSNAFSHIWYSTDLHNCIETHDTRNFQSFDQQYEIWEMENMVNIDLSASFIDDQEQGAAVCIPRKQSVQRKRYYIRKTEEPKMCPTKTFIVWLTRLREHFQQSPMNFIHLFWTENWKRADQKYISTCLERLVQTLGVQNATANSIRHVSSTEPAAQGFDGWTAKVLYTPYTRFKDEQEVLHFRYKQ</sequence>
<proteinExistence type="predicted"/>
<reference evidence="1 2" key="1">
    <citation type="submission" date="2019-03" db="EMBL/GenBank/DDBJ databases">
        <title>Single cell metagenomics reveals metabolic interactions within the superorganism composed of flagellate Streblomastix strix and complex community of Bacteroidetes bacteria on its surface.</title>
        <authorList>
            <person name="Treitli S.C."/>
            <person name="Kolisko M."/>
            <person name="Husnik F."/>
            <person name="Keeling P."/>
            <person name="Hampl V."/>
        </authorList>
    </citation>
    <scope>NUCLEOTIDE SEQUENCE [LARGE SCALE GENOMIC DNA]</scope>
    <source>
        <strain evidence="1">ST1C</strain>
    </source>
</reference>
<dbReference type="AlphaFoldDB" id="A0A5J4TWD2"/>
<gene>
    <name evidence="1" type="ORF">EZS28_042778</name>
</gene>